<gene>
    <name evidence="1" type="ORF">AO353_27460</name>
</gene>
<dbReference type="EMBL" id="CP012830">
    <property type="protein sequence ID" value="ALI04609.1"/>
    <property type="molecule type" value="Genomic_DNA"/>
</dbReference>
<organism evidence="1 2">
    <name type="scientific">Pseudomonas fluorescens</name>
    <dbReference type="NCBI Taxonomy" id="294"/>
    <lineage>
        <taxon>Bacteria</taxon>
        <taxon>Pseudomonadati</taxon>
        <taxon>Pseudomonadota</taxon>
        <taxon>Gammaproteobacteria</taxon>
        <taxon>Pseudomonadales</taxon>
        <taxon>Pseudomonadaceae</taxon>
        <taxon>Pseudomonas</taxon>
    </lineage>
</organism>
<reference evidence="1 2" key="2">
    <citation type="journal article" date="2018" name="Nature">
        <title>Mutant phenotypes for thousands of bacterial genes of unknown function.</title>
        <authorList>
            <person name="Price M.N."/>
            <person name="Wetmore K.M."/>
            <person name="Waters R.J."/>
            <person name="Callaghan M."/>
            <person name="Ray J."/>
            <person name="Liu H."/>
            <person name="Kuehl J.V."/>
            <person name="Melnyk R.A."/>
            <person name="Lamson J.S."/>
            <person name="Suh Y."/>
            <person name="Carlson H.K."/>
            <person name="Esquivel Z."/>
            <person name="Sadeeshkumar H."/>
            <person name="Chakraborty R."/>
            <person name="Zane G.M."/>
            <person name="Rubin B.E."/>
            <person name="Wall J.D."/>
            <person name="Visel A."/>
            <person name="Bristow J."/>
            <person name="Blow M.J."/>
            <person name="Arkin A.P."/>
            <person name="Deutschbauer A.M."/>
        </authorList>
    </citation>
    <scope>NUCLEOTIDE SEQUENCE [LARGE SCALE GENOMIC DNA]</scope>
    <source>
        <strain evidence="1 2">FW300-N2E3</strain>
    </source>
</reference>
<proteinExistence type="predicted"/>
<evidence type="ECO:0000313" key="2">
    <source>
        <dbReference type="Proteomes" id="UP000066487"/>
    </source>
</evidence>
<evidence type="ECO:0000313" key="1">
    <source>
        <dbReference type="EMBL" id="ALI04609.1"/>
    </source>
</evidence>
<accession>A0A0N9X1Y3</accession>
<sequence>MTDSLQKLFVLPVNIYQGEATVTREHSHKILSVCYGFAGSTLIGTSVKDILALCLDNLTETNYYDENGDISMSIEERIPSIEEIAKLTQKIAQKYLMAVGAYDPNRARCEIVIFGFCKKHNDTKLYVLNNSPEQPAKISFEERNISDGEYVILGDRKEDVRKEIERKNITCAEEQYWKNRTPIIALQQIIKNSSLATIGGHAQICMATRFVSRTMYISDVTSEKILLLGFDMFTDFGKLGGFSISFNPTLGIEERLIE</sequence>
<protein>
    <submittedName>
        <fullName evidence="1">Uncharacterized protein</fullName>
    </submittedName>
</protein>
<reference evidence="2" key="1">
    <citation type="submission" date="2015-09" db="EMBL/GenBank/DDBJ databases">
        <title>Whole genome sequence of Pseudomonas fluorescens FW300-N2E3.</title>
        <authorList>
            <person name="Ray J."/>
            <person name="Melnyk R."/>
            <person name="Deutschbauer A."/>
        </authorList>
    </citation>
    <scope>NUCLEOTIDE SEQUENCE [LARGE SCALE GENOMIC DNA]</scope>
    <source>
        <strain evidence="2">FW300-N2E3</strain>
    </source>
</reference>
<dbReference type="AlphaFoldDB" id="A0A0N9X1Y3"/>
<dbReference type="Proteomes" id="UP000066487">
    <property type="component" value="Chromosome"/>
</dbReference>
<name>A0A0N9X1Y3_PSEFL</name>